<proteinExistence type="predicted"/>
<sequence>MQWVLKEHDGIYTFDSHSRDEDGFCVCDWYACVTKRNAIEDVVQFTMQMSQSVGLSRECLFEVVSVDVDDVIFSATNQFHGRANSVNDKDSDEDVLPLAYLASNRTHTALPNNQILGDHGDDSDKARFPSAELVEKIANDTFPTQQLTGRGISPKCNRHRNRRK</sequence>
<comment type="caution">
    <text evidence="2">The sequence shown here is derived from an EMBL/GenBank/DDBJ whole genome shotgun (WGS) entry which is preliminary data.</text>
</comment>
<evidence type="ECO:0000256" key="1">
    <source>
        <dbReference type="SAM" id="MobiDB-lite"/>
    </source>
</evidence>
<dbReference type="Proteomes" id="UP001283361">
    <property type="component" value="Unassembled WGS sequence"/>
</dbReference>
<organism evidence="2 3">
    <name type="scientific">Elysia crispata</name>
    <name type="common">lettuce slug</name>
    <dbReference type="NCBI Taxonomy" id="231223"/>
    <lineage>
        <taxon>Eukaryota</taxon>
        <taxon>Metazoa</taxon>
        <taxon>Spiralia</taxon>
        <taxon>Lophotrochozoa</taxon>
        <taxon>Mollusca</taxon>
        <taxon>Gastropoda</taxon>
        <taxon>Heterobranchia</taxon>
        <taxon>Euthyneura</taxon>
        <taxon>Panpulmonata</taxon>
        <taxon>Sacoglossa</taxon>
        <taxon>Placobranchoidea</taxon>
        <taxon>Plakobranchidae</taxon>
        <taxon>Elysia</taxon>
    </lineage>
</organism>
<feature type="region of interest" description="Disordered" evidence="1">
    <location>
        <begin position="144"/>
        <end position="164"/>
    </location>
</feature>
<name>A0AAE1DVN7_9GAST</name>
<dbReference type="AlphaFoldDB" id="A0AAE1DVN7"/>
<gene>
    <name evidence="2" type="ORF">RRG08_039443</name>
</gene>
<dbReference type="EMBL" id="JAWDGP010002247">
    <property type="protein sequence ID" value="KAK3784442.1"/>
    <property type="molecule type" value="Genomic_DNA"/>
</dbReference>
<protein>
    <submittedName>
        <fullName evidence="2">Uncharacterized protein</fullName>
    </submittedName>
</protein>
<keyword evidence="3" id="KW-1185">Reference proteome</keyword>
<accession>A0AAE1DVN7</accession>
<evidence type="ECO:0000313" key="3">
    <source>
        <dbReference type="Proteomes" id="UP001283361"/>
    </source>
</evidence>
<evidence type="ECO:0000313" key="2">
    <source>
        <dbReference type="EMBL" id="KAK3784442.1"/>
    </source>
</evidence>
<reference evidence="2" key="1">
    <citation type="journal article" date="2023" name="G3 (Bethesda)">
        <title>A reference genome for the long-term kleptoplast-retaining sea slug Elysia crispata morphotype clarki.</title>
        <authorList>
            <person name="Eastman K.E."/>
            <person name="Pendleton A.L."/>
            <person name="Shaikh M.A."/>
            <person name="Suttiyut T."/>
            <person name="Ogas R."/>
            <person name="Tomko P."/>
            <person name="Gavelis G."/>
            <person name="Widhalm J.R."/>
            <person name="Wisecaver J.H."/>
        </authorList>
    </citation>
    <scope>NUCLEOTIDE SEQUENCE</scope>
    <source>
        <strain evidence="2">ECLA1</strain>
    </source>
</reference>